<evidence type="ECO:0000313" key="2">
    <source>
        <dbReference type="Proteomes" id="UP000199187"/>
    </source>
</evidence>
<sequence length="82" mass="8730">MGQAVIVFAEVMLALELNPAEQLLVTATDIDPLAADMTFIQLSLLGIPAIVNTGNSLALTVNRTRHTPVYYFQSLGGPYPAA</sequence>
<dbReference type="Proteomes" id="UP000199187">
    <property type="component" value="Unassembled WGS sequence"/>
</dbReference>
<proteinExistence type="predicted"/>
<organism evidence="1 2">
    <name type="scientific">Kosakonia arachidis</name>
    <dbReference type="NCBI Taxonomy" id="551989"/>
    <lineage>
        <taxon>Bacteria</taxon>
        <taxon>Pseudomonadati</taxon>
        <taxon>Pseudomonadota</taxon>
        <taxon>Gammaproteobacteria</taxon>
        <taxon>Enterobacterales</taxon>
        <taxon>Enterobacteriaceae</taxon>
        <taxon>Kosakonia</taxon>
    </lineage>
</organism>
<name>A0A1I7EAA6_9ENTR</name>
<dbReference type="EMBL" id="FPAU01000013">
    <property type="protein sequence ID" value="SFU20805.1"/>
    <property type="molecule type" value="Genomic_DNA"/>
</dbReference>
<gene>
    <name evidence="1" type="ORF">SAMN05192562_11359</name>
</gene>
<accession>A0A1I7EAA6</accession>
<evidence type="ECO:0000313" key="1">
    <source>
        <dbReference type="EMBL" id="SFU20805.1"/>
    </source>
</evidence>
<reference evidence="2" key="1">
    <citation type="submission" date="2016-10" db="EMBL/GenBank/DDBJ databases">
        <authorList>
            <person name="Varghese N."/>
            <person name="Submissions S."/>
        </authorList>
    </citation>
    <scope>NUCLEOTIDE SEQUENCE [LARGE SCALE GENOMIC DNA]</scope>
    <source>
        <strain evidence="2">Ah-143</strain>
    </source>
</reference>
<protein>
    <submittedName>
        <fullName evidence="1">Uncharacterized protein</fullName>
    </submittedName>
</protein>
<keyword evidence="2" id="KW-1185">Reference proteome</keyword>
<dbReference type="AlphaFoldDB" id="A0A1I7EAA6"/>